<dbReference type="InterPro" id="IPR050641">
    <property type="entry name" value="RIFMO-like"/>
</dbReference>
<organism evidence="5 6">
    <name type="scientific">Labilithrix luteola</name>
    <dbReference type="NCBI Taxonomy" id="1391654"/>
    <lineage>
        <taxon>Bacteria</taxon>
        <taxon>Pseudomonadati</taxon>
        <taxon>Myxococcota</taxon>
        <taxon>Polyangia</taxon>
        <taxon>Polyangiales</taxon>
        <taxon>Labilitrichaceae</taxon>
        <taxon>Labilithrix</taxon>
    </lineage>
</organism>
<keyword evidence="3" id="KW-0274">FAD</keyword>
<dbReference type="STRING" id="1391654.AKJ09_07277"/>
<sequence>MVVVGAGPTGLMLAIELVLAGAKVVVLERLSAIDETIKAGTIGALAGEALERRGFEPAMKAVESAMLEAMLKHVEQTGAPSKTFMGGLKKVGGHFAGLFLIDPTKQREPERRFRGVQQAALEHILGARASALLMDVRRGVELESFHDDGEGIDIEARGPEGRFHLRCAYLVGCDGGRSRVRKRAGFDFPGTDPTITGHQAIVELDHPEKLLPIGWRRMPAGMMAFGPVPGRIFLTEFDGPPADRDAPVTIEELQRSLRRVSETDVTIRAIMSATRFTDNARQATTYRKGRVLLAGDAAHVHSPFGGQGINLSLLDAVNLGWKLAATLQGRAPEGLLDTYTSERHPVAARALANTRAQVALMRPDPLTSALRDVVTDIMNLDEGNRFFGEMMSGLATRYDVGDAHPLAGKFVANRSLTPERDGQSGPTLYDAMQEGNAVLLDTGDGSLSEVVRPWASRVTAVRAEGDTSMLVRPDGIIAWASADGGRDGLQPALERWFGPHA</sequence>
<keyword evidence="6" id="KW-1185">Reference proteome</keyword>
<dbReference type="PATRIC" id="fig|1391654.3.peg.7392"/>
<proteinExistence type="predicted"/>
<keyword evidence="2" id="KW-0285">Flavoprotein</keyword>
<feature type="domain" description="FAD-binding" evidence="4">
    <location>
        <begin position="2"/>
        <end position="353"/>
    </location>
</feature>
<dbReference type="Gene3D" id="3.30.70.2450">
    <property type="match status" value="1"/>
</dbReference>
<gene>
    <name evidence="5" type="ORF">AKJ09_07277</name>
</gene>
<evidence type="ECO:0000259" key="4">
    <source>
        <dbReference type="Pfam" id="PF01494"/>
    </source>
</evidence>
<dbReference type="Gene3D" id="3.50.50.60">
    <property type="entry name" value="FAD/NAD(P)-binding domain"/>
    <property type="match status" value="1"/>
</dbReference>
<name>A0A0K1Q4E5_9BACT</name>
<dbReference type="GO" id="GO:0071949">
    <property type="term" value="F:FAD binding"/>
    <property type="evidence" value="ECO:0007669"/>
    <property type="project" value="InterPro"/>
</dbReference>
<dbReference type="GO" id="GO:0016709">
    <property type="term" value="F:oxidoreductase activity, acting on paired donors, with incorporation or reduction of molecular oxygen, NAD(P)H as one donor, and incorporation of one atom of oxygen"/>
    <property type="evidence" value="ECO:0007669"/>
    <property type="project" value="UniProtKB-ARBA"/>
</dbReference>
<accession>A0A0K1Q4E5</accession>
<dbReference type="KEGG" id="llu:AKJ09_07277"/>
<dbReference type="AlphaFoldDB" id="A0A0K1Q4E5"/>
<dbReference type="Gene3D" id="3.40.30.120">
    <property type="match status" value="1"/>
</dbReference>
<evidence type="ECO:0000313" key="6">
    <source>
        <dbReference type="Proteomes" id="UP000064967"/>
    </source>
</evidence>
<protein>
    <submittedName>
        <fullName evidence="5">Salicylate hydroxylase</fullName>
    </submittedName>
</protein>
<dbReference type="InterPro" id="IPR002938">
    <property type="entry name" value="FAD-bd"/>
</dbReference>
<dbReference type="PANTHER" id="PTHR43004">
    <property type="entry name" value="TRK SYSTEM POTASSIUM UPTAKE PROTEIN"/>
    <property type="match status" value="1"/>
</dbReference>
<evidence type="ECO:0000256" key="3">
    <source>
        <dbReference type="ARBA" id="ARBA00022827"/>
    </source>
</evidence>
<dbReference type="EMBL" id="CP012333">
    <property type="protein sequence ID" value="AKV00614.1"/>
    <property type="molecule type" value="Genomic_DNA"/>
</dbReference>
<comment type="cofactor">
    <cofactor evidence="1">
        <name>FAD</name>
        <dbReference type="ChEBI" id="CHEBI:57692"/>
    </cofactor>
</comment>
<dbReference type="PANTHER" id="PTHR43004:SF19">
    <property type="entry name" value="BINDING MONOOXYGENASE, PUTATIVE (JCVI)-RELATED"/>
    <property type="match status" value="1"/>
</dbReference>
<dbReference type="InterPro" id="IPR036188">
    <property type="entry name" value="FAD/NAD-bd_sf"/>
</dbReference>
<evidence type="ECO:0000256" key="2">
    <source>
        <dbReference type="ARBA" id="ARBA00022630"/>
    </source>
</evidence>
<dbReference type="Pfam" id="PF01494">
    <property type="entry name" value="FAD_binding_3"/>
    <property type="match status" value="1"/>
</dbReference>
<evidence type="ECO:0000313" key="5">
    <source>
        <dbReference type="EMBL" id="AKV00614.1"/>
    </source>
</evidence>
<dbReference type="Pfam" id="PF21274">
    <property type="entry name" value="Rng_hyd_C"/>
    <property type="match status" value="1"/>
</dbReference>
<dbReference type="Proteomes" id="UP000064967">
    <property type="component" value="Chromosome"/>
</dbReference>
<dbReference type="SUPFAM" id="SSF51905">
    <property type="entry name" value="FAD/NAD(P)-binding domain"/>
    <property type="match status" value="1"/>
</dbReference>
<evidence type="ECO:0000256" key="1">
    <source>
        <dbReference type="ARBA" id="ARBA00001974"/>
    </source>
</evidence>
<dbReference type="PRINTS" id="PR00420">
    <property type="entry name" value="RNGMNOXGNASE"/>
</dbReference>
<reference evidence="5 6" key="1">
    <citation type="submission" date="2015-08" db="EMBL/GenBank/DDBJ databases">
        <authorList>
            <person name="Babu N.S."/>
            <person name="Beckwith C.J."/>
            <person name="Beseler K.G."/>
            <person name="Brison A."/>
            <person name="Carone J.V."/>
            <person name="Caskin T.P."/>
            <person name="Diamond M."/>
            <person name="Durham M.E."/>
            <person name="Foxe J.M."/>
            <person name="Go M."/>
            <person name="Henderson B.A."/>
            <person name="Jones I.B."/>
            <person name="McGettigan J.A."/>
            <person name="Micheletti S.J."/>
            <person name="Nasrallah M.E."/>
            <person name="Ortiz D."/>
            <person name="Piller C.R."/>
            <person name="Privatt S.R."/>
            <person name="Schneider S.L."/>
            <person name="Sharp S."/>
            <person name="Smith T.C."/>
            <person name="Stanton J.D."/>
            <person name="Ullery H.E."/>
            <person name="Wilson R.J."/>
            <person name="Serrano M.G."/>
            <person name="Buck G."/>
            <person name="Lee V."/>
            <person name="Wang Y."/>
            <person name="Carvalho R."/>
            <person name="Voegtly L."/>
            <person name="Shi R."/>
            <person name="Duckworth R."/>
            <person name="Johnson A."/>
            <person name="Loviza R."/>
            <person name="Walstead R."/>
            <person name="Shah Z."/>
            <person name="Kiflezghi M."/>
            <person name="Wade K."/>
            <person name="Ball S.L."/>
            <person name="Bradley K.W."/>
            <person name="Asai D.J."/>
            <person name="Bowman C.A."/>
            <person name="Russell D.A."/>
            <person name="Pope W.H."/>
            <person name="Jacobs-Sera D."/>
            <person name="Hendrix R.W."/>
            <person name="Hatfull G.F."/>
        </authorList>
    </citation>
    <scope>NUCLEOTIDE SEQUENCE [LARGE SCALE GENOMIC DNA]</scope>
    <source>
        <strain evidence="5 6">DSM 27648</strain>
    </source>
</reference>